<reference evidence="2 3" key="1">
    <citation type="submission" date="2017-09" db="EMBL/GenBank/DDBJ databases">
        <title>The draft genome sequences of Marinobacter guineae M3B.</title>
        <authorList>
            <person name="Cao J."/>
        </authorList>
    </citation>
    <scope>NUCLEOTIDE SEQUENCE [LARGE SCALE GENOMIC DNA]</scope>
    <source>
        <strain evidence="2 3">M3B</strain>
    </source>
</reference>
<comment type="caution">
    <text evidence="2">The sequence shown here is derived from an EMBL/GenBank/DDBJ whole genome shotgun (WGS) entry which is preliminary data.</text>
</comment>
<proteinExistence type="predicted"/>
<feature type="region of interest" description="Disordered" evidence="1">
    <location>
        <begin position="1"/>
        <end position="53"/>
    </location>
</feature>
<dbReference type="EMBL" id="NTFI01000006">
    <property type="protein sequence ID" value="PHQ24012.1"/>
    <property type="molecule type" value="Genomic_DNA"/>
</dbReference>
<name>A0A2G1VBF7_9GAMM</name>
<sequence length="53" mass="5681">MALSFLNIFKRDDTKTESTRAQEADSKANAEASRDDSPKKGKHGEGTCCGSCS</sequence>
<dbReference type="Proteomes" id="UP000229044">
    <property type="component" value="Unassembled WGS sequence"/>
</dbReference>
<dbReference type="AlphaFoldDB" id="A0A2G1VBF7"/>
<evidence type="ECO:0000313" key="2">
    <source>
        <dbReference type="EMBL" id="PHQ24012.1"/>
    </source>
</evidence>
<dbReference type="OrthoDB" id="6371917at2"/>
<accession>A0A2G1VBF7</accession>
<gene>
    <name evidence="2" type="ORF">CLH62_17990</name>
</gene>
<evidence type="ECO:0000256" key="1">
    <source>
        <dbReference type="SAM" id="MobiDB-lite"/>
    </source>
</evidence>
<dbReference type="NCBIfam" id="TIGR04101">
    <property type="entry name" value="CCGSCS"/>
    <property type="match status" value="1"/>
</dbReference>
<dbReference type="InterPro" id="IPR026481">
    <property type="entry name" value="CCGSCS"/>
</dbReference>
<organism evidence="2 3">
    <name type="scientific">Marinobacter guineae</name>
    <dbReference type="NCBI Taxonomy" id="432303"/>
    <lineage>
        <taxon>Bacteria</taxon>
        <taxon>Pseudomonadati</taxon>
        <taxon>Pseudomonadota</taxon>
        <taxon>Gammaproteobacteria</taxon>
        <taxon>Pseudomonadales</taxon>
        <taxon>Marinobacteraceae</taxon>
        <taxon>Marinobacter</taxon>
    </lineage>
</organism>
<feature type="compositionally biased region" description="Basic and acidic residues" evidence="1">
    <location>
        <begin position="9"/>
        <end position="45"/>
    </location>
</feature>
<protein>
    <submittedName>
        <fullName evidence="2">CCGSCS motif protein</fullName>
    </submittedName>
</protein>
<evidence type="ECO:0000313" key="3">
    <source>
        <dbReference type="Proteomes" id="UP000229044"/>
    </source>
</evidence>
<keyword evidence="3" id="KW-1185">Reference proteome</keyword>
<dbReference type="RefSeq" id="WP_099619587.1">
    <property type="nucleotide sequence ID" value="NZ_KZ319342.1"/>
</dbReference>